<gene>
    <name evidence="14" type="ORF">SAMN05421881_100478</name>
</gene>
<evidence type="ECO:0000256" key="6">
    <source>
        <dbReference type="ARBA" id="ARBA00022741"/>
    </source>
</evidence>
<dbReference type="GO" id="GO:0030955">
    <property type="term" value="F:potassium ion binding"/>
    <property type="evidence" value="ECO:0007669"/>
    <property type="project" value="InterPro"/>
</dbReference>
<evidence type="ECO:0000256" key="8">
    <source>
        <dbReference type="ARBA" id="ARBA00022840"/>
    </source>
</evidence>
<evidence type="ECO:0000259" key="13">
    <source>
        <dbReference type="Pfam" id="PF00224"/>
    </source>
</evidence>
<comment type="pathway">
    <text evidence="1 12">Carbohydrate degradation; glycolysis; pyruvate from D-glyceraldehyde 3-phosphate: step 5/5.</text>
</comment>
<evidence type="ECO:0000313" key="14">
    <source>
        <dbReference type="EMBL" id="SDX62444.1"/>
    </source>
</evidence>
<evidence type="ECO:0000256" key="11">
    <source>
        <dbReference type="ARBA" id="ARBA00023317"/>
    </source>
</evidence>
<dbReference type="EMBL" id="FNOY01000004">
    <property type="protein sequence ID" value="SDX62444.1"/>
    <property type="molecule type" value="Genomic_DNA"/>
</dbReference>
<dbReference type="Proteomes" id="UP000198640">
    <property type="component" value="Unassembled WGS sequence"/>
</dbReference>
<sequence>MIARGDLAIECGYERLAELQEEILWLAEAAHIPVIWATQVLENMTKTGKPTCAEITDAAMGERAECVMLNKGEHIIKAIEMLDNVLQHMQAHQHKKSALLRW</sequence>
<evidence type="ECO:0000256" key="5">
    <source>
        <dbReference type="ARBA" id="ARBA00022723"/>
    </source>
</evidence>
<evidence type="ECO:0000256" key="7">
    <source>
        <dbReference type="ARBA" id="ARBA00022777"/>
    </source>
</evidence>
<comment type="similarity">
    <text evidence="2 12">Belongs to the pyruvate kinase family.</text>
</comment>
<proteinExistence type="inferred from homology"/>
<dbReference type="Pfam" id="PF00224">
    <property type="entry name" value="PK"/>
    <property type="match status" value="1"/>
</dbReference>
<dbReference type="STRING" id="44576.SAMN05421881_100478"/>
<keyword evidence="7 12" id="KW-0418">Kinase</keyword>
<dbReference type="UniPathway" id="UPA00109">
    <property type="reaction ID" value="UER00188"/>
</dbReference>
<evidence type="ECO:0000256" key="2">
    <source>
        <dbReference type="ARBA" id="ARBA00008663"/>
    </source>
</evidence>
<dbReference type="InterPro" id="IPR015793">
    <property type="entry name" value="Pyrv_Knase_brl"/>
</dbReference>
<dbReference type="PANTHER" id="PTHR11817">
    <property type="entry name" value="PYRUVATE KINASE"/>
    <property type="match status" value="1"/>
</dbReference>
<name>A0A1H3D9M4_9PROT</name>
<dbReference type="Gene3D" id="3.20.20.60">
    <property type="entry name" value="Phosphoenolpyruvate-binding domains"/>
    <property type="match status" value="1"/>
</dbReference>
<evidence type="ECO:0000256" key="4">
    <source>
        <dbReference type="ARBA" id="ARBA00022679"/>
    </source>
</evidence>
<dbReference type="InterPro" id="IPR015813">
    <property type="entry name" value="Pyrv/PenolPyrv_kinase-like_dom"/>
</dbReference>
<evidence type="ECO:0000313" key="15">
    <source>
        <dbReference type="Proteomes" id="UP000198640"/>
    </source>
</evidence>
<keyword evidence="10 12" id="KW-0324">Glycolysis</keyword>
<dbReference type="EC" id="2.7.1.40" evidence="3 12"/>
<dbReference type="PRINTS" id="PR01050">
    <property type="entry name" value="PYRUVTKNASE"/>
</dbReference>
<keyword evidence="5" id="KW-0479">Metal-binding</keyword>
<dbReference type="GO" id="GO:0000287">
    <property type="term" value="F:magnesium ion binding"/>
    <property type="evidence" value="ECO:0007669"/>
    <property type="project" value="InterPro"/>
</dbReference>
<dbReference type="AlphaFoldDB" id="A0A1H3D9M4"/>
<keyword evidence="4 12" id="KW-0808">Transferase</keyword>
<comment type="catalytic activity">
    <reaction evidence="12">
        <text>pyruvate + ATP = phosphoenolpyruvate + ADP + H(+)</text>
        <dbReference type="Rhea" id="RHEA:18157"/>
        <dbReference type="ChEBI" id="CHEBI:15361"/>
        <dbReference type="ChEBI" id="CHEBI:15378"/>
        <dbReference type="ChEBI" id="CHEBI:30616"/>
        <dbReference type="ChEBI" id="CHEBI:58702"/>
        <dbReference type="ChEBI" id="CHEBI:456216"/>
        <dbReference type="EC" id="2.7.1.40"/>
    </reaction>
</comment>
<dbReference type="InterPro" id="IPR001697">
    <property type="entry name" value="Pyr_Knase"/>
</dbReference>
<keyword evidence="9 12" id="KW-0460">Magnesium</keyword>
<keyword evidence="6" id="KW-0547">Nucleotide-binding</keyword>
<keyword evidence="15" id="KW-1185">Reference proteome</keyword>
<reference evidence="14 15" key="1">
    <citation type="submission" date="2016-10" db="EMBL/GenBank/DDBJ databases">
        <authorList>
            <person name="de Groot N.N."/>
        </authorList>
    </citation>
    <scope>NUCLEOTIDE SEQUENCE [LARGE SCALE GENOMIC DNA]</scope>
    <source>
        <strain evidence="14 15">Nm1</strain>
    </source>
</reference>
<dbReference type="GO" id="GO:0005524">
    <property type="term" value="F:ATP binding"/>
    <property type="evidence" value="ECO:0007669"/>
    <property type="project" value="UniProtKB-KW"/>
</dbReference>
<dbReference type="GO" id="GO:0004743">
    <property type="term" value="F:pyruvate kinase activity"/>
    <property type="evidence" value="ECO:0007669"/>
    <property type="project" value="UniProtKB-EC"/>
</dbReference>
<protein>
    <recommendedName>
        <fullName evidence="3 12">Pyruvate kinase</fullName>
        <ecNumber evidence="3 12">2.7.1.40</ecNumber>
    </recommendedName>
</protein>
<evidence type="ECO:0000256" key="1">
    <source>
        <dbReference type="ARBA" id="ARBA00004997"/>
    </source>
</evidence>
<keyword evidence="11 14" id="KW-0670">Pyruvate</keyword>
<evidence type="ECO:0000256" key="10">
    <source>
        <dbReference type="ARBA" id="ARBA00023152"/>
    </source>
</evidence>
<dbReference type="InterPro" id="IPR040442">
    <property type="entry name" value="Pyrv_kinase-like_dom_sf"/>
</dbReference>
<evidence type="ECO:0000256" key="3">
    <source>
        <dbReference type="ARBA" id="ARBA00012142"/>
    </source>
</evidence>
<organism evidence="14 15">
    <name type="scientific">Nitrosomonas halophila</name>
    <dbReference type="NCBI Taxonomy" id="44576"/>
    <lineage>
        <taxon>Bacteria</taxon>
        <taxon>Pseudomonadati</taxon>
        <taxon>Pseudomonadota</taxon>
        <taxon>Betaproteobacteria</taxon>
        <taxon>Nitrosomonadales</taxon>
        <taxon>Nitrosomonadaceae</taxon>
        <taxon>Nitrosomonas</taxon>
    </lineage>
</organism>
<dbReference type="RefSeq" id="WP_245725043.1">
    <property type="nucleotide sequence ID" value="NZ_FNOY01000004.1"/>
</dbReference>
<evidence type="ECO:0000256" key="12">
    <source>
        <dbReference type="RuleBase" id="RU000504"/>
    </source>
</evidence>
<accession>A0A1H3D9M4</accession>
<keyword evidence="8" id="KW-0067">ATP-binding</keyword>
<feature type="domain" description="Pyruvate kinase barrel" evidence="13">
    <location>
        <begin position="1"/>
        <end position="70"/>
    </location>
</feature>
<dbReference type="GO" id="GO:0016301">
    <property type="term" value="F:kinase activity"/>
    <property type="evidence" value="ECO:0007669"/>
    <property type="project" value="UniProtKB-KW"/>
</dbReference>
<dbReference type="SUPFAM" id="SSF51621">
    <property type="entry name" value="Phosphoenolpyruvate/pyruvate domain"/>
    <property type="match status" value="1"/>
</dbReference>
<evidence type="ECO:0000256" key="9">
    <source>
        <dbReference type="ARBA" id="ARBA00022842"/>
    </source>
</evidence>